<dbReference type="AlphaFoldDB" id="A0A4D6L3Z1"/>
<accession>A0A4D6L3Z1</accession>
<gene>
    <name evidence="1" type="ORF">DEO72_LG2g3518</name>
</gene>
<dbReference type="Proteomes" id="UP000501690">
    <property type="component" value="Linkage Group LG2"/>
</dbReference>
<evidence type="ECO:0000313" key="1">
    <source>
        <dbReference type="EMBL" id="QCD83175.1"/>
    </source>
</evidence>
<proteinExistence type="predicted"/>
<dbReference type="EMBL" id="CP039346">
    <property type="protein sequence ID" value="QCD83175.1"/>
    <property type="molecule type" value="Genomic_DNA"/>
</dbReference>
<organism evidence="1 2">
    <name type="scientific">Vigna unguiculata</name>
    <name type="common">Cowpea</name>
    <dbReference type="NCBI Taxonomy" id="3917"/>
    <lineage>
        <taxon>Eukaryota</taxon>
        <taxon>Viridiplantae</taxon>
        <taxon>Streptophyta</taxon>
        <taxon>Embryophyta</taxon>
        <taxon>Tracheophyta</taxon>
        <taxon>Spermatophyta</taxon>
        <taxon>Magnoliopsida</taxon>
        <taxon>eudicotyledons</taxon>
        <taxon>Gunneridae</taxon>
        <taxon>Pentapetalae</taxon>
        <taxon>rosids</taxon>
        <taxon>fabids</taxon>
        <taxon>Fabales</taxon>
        <taxon>Fabaceae</taxon>
        <taxon>Papilionoideae</taxon>
        <taxon>50 kb inversion clade</taxon>
        <taxon>NPAAA clade</taxon>
        <taxon>indigoferoid/millettioid clade</taxon>
        <taxon>Phaseoleae</taxon>
        <taxon>Vigna</taxon>
    </lineage>
</organism>
<sequence>MIVKQGERIWAPTMKGSIIDKKKGNDEVGVVECFIGPGEKPLRLAEFLFQLLANDERFYMNKAVFIGALMEWDEITEARANNTPKDIENDTNEDNLVPSPTAIEVQEPSPHVEHQATDHEVVVHEEEDTKIIGYKTMCIKLSMVYLVLTKLSLRMSTSAEFPFYLALYASVGQEPKHIMARDVYKRQRLGSRYGDR</sequence>
<evidence type="ECO:0000313" key="2">
    <source>
        <dbReference type="Proteomes" id="UP000501690"/>
    </source>
</evidence>
<keyword evidence="2" id="KW-1185">Reference proteome</keyword>
<reference evidence="1 2" key="1">
    <citation type="submission" date="2019-04" db="EMBL/GenBank/DDBJ databases">
        <title>An improved genome assembly and genetic linkage map for asparagus bean, Vigna unguiculata ssp. sesquipedialis.</title>
        <authorList>
            <person name="Xia Q."/>
            <person name="Zhang R."/>
            <person name="Dong Y."/>
        </authorList>
    </citation>
    <scope>NUCLEOTIDE SEQUENCE [LARGE SCALE GENOMIC DNA]</scope>
    <source>
        <tissue evidence="1">Leaf</tissue>
    </source>
</reference>
<protein>
    <submittedName>
        <fullName evidence="1">Uncharacterized protein</fullName>
    </submittedName>
</protein>
<name>A0A4D6L3Z1_VIGUN</name>